<dbReference type="Gene3D" id="1.20.1270.240">
    <property type="match status" value="1"/>
</dbReference>
<dbReference type="OrthoDB" id="5291879at2"/>
<dbReference type="Proteomes" id="UP000596145">
    <property type="component" value="Chromosome"/>
</dbReference>
<keyword evidence="1 2" id="KW-0418">Kinase</keyword>
<dbReference type="PIRSF" id="PIRSF006221">
    <property type="entry name" value="Ketosamine-3-kinase"/>
    <property type="match status" value="1"/>
</dbReference>
<dbReference type="RefSeq" id="WP_070738886.1">
    <property type="nucleotide sequence ID" value="NZ_CP066007.1"/>
</dbReference>
<comment type="similarity">
    <text evidence="1">Belongs to the fructosamine kinase family.</text>
</comment>
<dbReference type="AlphaFoldDB" id="A0A7T4JVV7"/>
<gene>
    <name evidence="2" type="ORF">I6I10_05380</name>
</gene>
<proteinExistence type="inferred from homology"/>
<sequence>MAADTFSKTPREPGAAGAEAAGLRWLAEGSDCVADVISVTDTTLVTRRYSPTPATAAAAEEAGRQLYAIHRAGAPSFGCPPEGWDGPNYIGTQRQECTPRDTWLPFYAEQRVLPFVRSAVDNGNLEAGGARDVERALEAAGAAPADDVEPADGPARIHGDLWAGNLLFTTVGPRFIDPAAHGGHPETDLGMLALFGAPYIDRIFSTYAEVSGLDQGWTERIPLHQLHPLAVHATTHGPSYGVALVRAAREVIALFG</sequence>
<dbReference type="Gene3D" id="3.30.200.20">
    <property type="entry name" value="Phosphorylase Kinase, domain 1"/>
    <property type="match status" value="1"/>
</dbReference>
<evidence type="ECO:0000313" key="3">
    <source>
        <dbReference type="Proteomes" id="UP000596145"/>
    </source>
</evidence>
<dbReference type="EMBL" id="CP066007">
    <property type="protein sequence ID" value="QQB47324.1"/>
    <property type="molecule type" value="Genomic_DNA"/>
</dbReference>
<dbReference type="PANTHER" id="PTHR12149">
    <property type="entry name" value="FRUCTOSAMINE 3 KINASE-RELATED PROTEIN"/>
    <property type="match status" value="1"/>
</dbReference>
<dbReference type="Gene3D" id="1.10.510.10">
    <property type="entry name" value="Transferase(Phosphotransferase) domain 1"/>
    <property type="match status" value="1"/>
</dbReference>
<dbReference type="PANTHER" id="PTHR12149:SF8">
    <property type="entry name" value="PROTEIN-RIBULOSAMINE 3-KINASE"/>
    <property type="match status" value="1"/>
</dbReference>
<accession>A0A7T4JVV7</accession>
<dbReference type="Pfam" id="PF03881">
    <property type="entry name" value="Fructosamin_kin"/>
    <property type="match status" value="1"/>
</dbReference>
<dbReference type="GeneID" id="92760835"/>
<evidence type="ECO:0000313" key="2">
    <source>
        <dbReference type="EMBL" id="QQB47324.1"/>
    </source>
</evidence>
<keyword evidence="1" id="KW-0808">Transferase</keyword>
<dbReference type="GO" id="GO:0016301">
    <property type="term" value="F:kinase activity"/>
    <property type="evidence" value="ECO:0007669"/>
    <property type="project" value="UniProtKB-UniRule"/>
</dbReference>
<reference evidence="2 3" key="1">
    <citation type="submission" date="2020-12" db="EMBL/GenBank/DDBJ databases">
        <title>FDA dAtabase for Regulatory Grade micrObial Sequences (FDA-ARGOS): Supporting development and validation of Infectious Disease Dx tests.</title>
        <authorList>
            <person name="Sproer C."/>
            <person name="Gronow S."/>
            <person name="Severitt S."/>
            <person name="Schroder I."/>
            <person name="Tallon L."/>
            <person name="Sadzewicz L."/>
            <person name="Zhao X."/>
            <person name="Boylan J."/>
            <person name="Ott S."/>
            <person name="Bowen H."/>
            <person name="Vavikolanu K."/>
            <person name="Mehta A."/>
            <person name="Aluvathingal J."/>
            <person name="Nadendla S."/>
            <person name="Lowell S."/>
            <person name="Myers T."/>
            <person name="Yan Y."/>
            <person name="Sichtig H."/>
        </authorList>
    </citation>
    <scope>NUCLEOTIDE SEQUENCE [LARGE SCALE GENOMIC DNA]</scope>
    <source>
        <strain evidence="2 3">FDAARGOS_1053</strain>
    </source>
</reference>
<dbReference type="InterPro" id="IPR011009">
    <property type="entry name" value="Kinase-like_dom_sf"/>
</dbReference>
<evidence type="ECO:0000256" key="1">
    <source>
        <dbReference type="PIRNR" id="PIRNR006221"/>
    </source>
</evidence>
<protein>
    <submittedName>
        <fullName evidence="2">Fructosamine kinase family protein</fullName>
    </submittedName>
</protein>
<dbReference type="SUPFAM" id="SSF56112">
    <property type="entry name" value="Protein kinase-like (PK-like)"/>
    <property type="match status" value="1"/>
</dbReference>
<dbReference type="InterPro" id="IPR016477">
    <property type="entry name" value="Fructo-/Ketosamine-3-kinase"/>
</dbReference>
<organism evidence="2 3">
    <name type="scientific">Corynebacterium glucuronolyticum</name>
    <dbReference type="NCBI Taxonomy" id="39791"/>
    <lineage>
        <taxon>Bacteria</taxon>
        <taxon>Bacillati</taxon>
        <taxon>Actinomycetota</taxon>
        <taxon>Actinomycetes</taxon>
        <taxon>Mycobacteriales</taxon>
        <taxon>Corynebacteriaceae</taxon>
        <taxon>Corynebacterium</taxon>
    </lineage>
</organism>
<name>A0A7T4JVV7_9CORY</name>